<dbReference type="KEGG" id="mpp:MICPUCDRAFT_6535"/>
<dbReference type="RefSeq" id="XP_003061710.1">
    <property type="nucleotide sequence ID" value="XM_003061664.1"/>
</dbReference>
<evidence type="ECO:0000256" key="5">
    <source>
        <dbReference type="ARBA" id="ARBA00022741"/>
    </source>
</evidence>
<accession>C1N0X2</accession>
<reference evidence="11 12" key="1">
    <citation type="journal article" date="2009" name="Science">
        <title>Green evolution and dynamic adaptations revealed by genomes of the marine picoeukaryotes Micromonas.</title>
        <authorList>
            <person name="Worden A.Z."/>
            <person name="Lee J.H."/>
            <person name="Mock T."/>
            <person name="Rouze P."/>
            <person name="Simmons M.P."/>
            <person name="Aerts A.L."/>
            <person name="Allen A.E."/>
            <person name="Cuvelier M.L."/>
            <person name="Derelle E."/>
            <person name="Everett M.V."/>
            <person name="Foulon E."/>
            <person name="Grimwood J."/>
            <person name="Gundlach H."/>
            <person name="Henrissat B."/>
            <person name="Napoli C."/>
            <person name="McDonald S.M."/>
            <person name="Parker M.S."/>
            <person name="Rombauts S."/>
            <person name="Salamov A."/>
            <person name="Von Dassow P."/>
            <person name="Badger J.H."/>
            <person name="Coutinho P.M."/>
            <person name="Demir E."/>
            <person name="Dubchak I."/>
            <person name="Gentemann C."/>
            <person name="Eikrem W."/>
            <person name="Gready J.E."/>
            <person name="John U."/>
            <person name="Lanier W."/>
            <person name="Lindquist E.A."/>
            <person name="Lucas S."/>
            <person name="Mayer K.F."/>
            <person name="Moreau H."/>
            <person name="Not F."/>
            <person name="Otillar R."/>
            <person name="Panaud O."/>
            <person name="Pangilinan J."/>
            <person name="Paulsen I."/>
            <person name="Piegu B."/>
            <person name="Poliakov A."/>
            <person name="Robbens S."/>
            <person name="Schmutz J."/>
            <person name="Toulza E."/>
            <person name="Wyss T."/>
            <person name="Zelensky A."/>
            <person name="Zhou K."/>
            <person name="Armbrust E.V."/>
            <person name="Bhattacharya D."/>
            <person name="Goodenough U.W."/>
            <person name="Van de Peer Y."/>
            <person name="Grigoriev I.V."/>
        </authorList>
    </citation>
    <scope>NUCLEOTIDE SEQUENCE [LARGE SCALE GENOMIC DNA]</scope>
    <source>
        <strain evidence="11 12">CCMP1545</strain>
    </source>
</reference>
<keyword evidence="4" id="KW-0812">Transmembrane</keyword>
<comment type="similarity">
    <text evidence="2">Belongs to the SRP receptor beta subunit family.</text>
</comment>
<dbReference type="Pfam" id="PF09439">
    <property type="entry name" value="SRPRB"/>
    <property type="match status" value="1"/>
</dbReference>
<evidence type="ECO:0000256" key="1">
    <source>
        <dbReference type="ARBA" id="ARBA00004389"/>
    </source>
</evidence>
<dbReference type="GeneID" id="9686909"/>
<evidence type="ECO:0000313" key="12">
    <source>
        <dbReference type="Proteomes" id="UP000001876"/>
    </source>
</evidence>
<organism evidence="12">
    <name type="scientific">Micromonas pusilla (strain CCMP1545)</name>
    <name type="common">Picoplanktonic green alga</name>
    <dbReference type="NCBI Taxonomy" id="564608"/>
    <lineage>
        <taxon>Eukaryota</taxon>
        <taxon>Viridiplantae</taxon>
        <taxon>Chlorophyta</taxon>
        <taxon>Mamiellophyceae</taxon>
        <taxon>Mamiellales</taxon>
        <taxon>Mamiellaceae</taxon>
        <taxon>Micromonas</taxon>
    </lineage>
</organism>
<dbReference type="InterPro" id="IPR027417">
    <property type="entry name" value="P-loop_NTPase"/>
</dbReference>
<dbReference type="GO" id="GO:0005525">
    <property type="term" value="F:GTP binding"/>
    <property type="evidence" value="ECO:0007669"/>
    <property type="project" value="UniProtKB-KW"/>
</dbReference>
<evidence type="ECO:0000256" key="6">
    <source>
        <dbReference type="ARBA" id="ARBA00022824"/>
    </source>
</evidence>
<keyword evidence="8" id="KW-0342">GTP-binding</keyword>
<sequence length="152" mass="16138">DAVLLAGACGAGKTSLLMALRGSASTLGTVTSMDVNDASVTVEDARGKKTKSGSAATTTKRARVVDLPGHPRLRAKIDAHASRARGVVFVLDAVDFAANRGEVAERLHALLADPAIRKRRVPFLVACNKSEKIAAHPVDFVRKRLEKEIETL</sequence>
<dbReference type="GO" id="GO:0005789">
    <property type="term" value="C:endoplasmic reticulum membrane"/>
    <property type="evidence" value="ECO:0007669"/>
    <property type="project" value="UniProtKB-SubCell"/>
</dbReference>
<evidence type="ECO:0000256" key="8">
    <source>
        <dbReference type="ARBA" id="ARBA00023134"/>
    </source>
</evidence>
<keyword evidence="6" id="KW-0256">Endoplasmic reticulum</keyword>
<evidence type="ECO:0000256" key="7">
    <source>
        <dbReference type="ARBA" id="ARBA00022989"/>
    </source>
</evidence>
<comment type="subcellular location">
    <subcellularLocation>
        <location evidence="1">Endoplasmic reticulum membrane</location>
        <topology evidence="1">Single-pass membrane protein</topology>
    </subcellularLocation>
</comment>
<dbReference type="SUPFAM" id="SSF52540">
    <property type="entry name" value="P-loop containing nucleoside triphosphate hydrolases"/>
    <property type="match status" value="1"/>
</dbReference>
<dbReference type="eggNOG" id="KOG0090">
    <property type="taxonomic scope" value="Eukaryota"/>
</dbReference>
<feature type="non-terminal residue" evidence="11">
    <location>
        <position position="1"/>
    </location>
</feature>
<dbReference type="OMA" id="WISEAGH"/>
<dbReference type="Proteomes" id="UP000001876">
    <property type="component" value="Unassembled WGS sequence"/>
</dbReference>
<dbReference type="STRING" id="564608.C1N0X2"/>
<keyword evidence="10" id="KW-0675">Receptor</keyword>
<keyword evidence="9" id="KW-0472">Membrane</keyword>
<evidence type="ECO:0000256" key="2">
    <source>
        <dbReference type="ARBA" id="ARBA00005619"/>
    </source>
</evidence>
<name>C1N0X2_MICPC</name>
<evidence type="ECO:0000256" key="10">
    <source>
        <dbReference type="ARBA" id="ARBA00023170"/>
    </source>
</evidence>
<dbReference type="OrthoDB" id="41266at2759"/>
<feature type="non-terminal residue" evidence="11">
    <location>
        <position position="152"/>
    </location>
</feature>
<evidence type="ECO:0000256" key="9">
    <source>
        <dbReference type="ARBA" id="ARBA00023136"/>
    </source>
</evidence>
<evidence type="ECO:0000256" key="4">
    <source>
        <dbReference type="ARBA" id="ARBA00022692"/>
    </source>
</evidence>
<proteinExistence type="inferred from homology"/>
<protein>
    <recommendedName>
        <fullName evidence="3">Signal recognition particle receptor subunit beta</fullName>
    </recommendedName>
</protein>
<evidence type="ECO:0000313" key="11">
    <source>
        <dbReference type="EMBL" id="EEH54340.1"/>
    </source>
</evidence>
<dbReference type="EMBL" id="GG663744">
    <property type="protein sequence ID" value="EEH54340.1"/>
    <property type="molecule type" value="Genomic_DNA"/>
</dbReference>
<dbReference type="AlphaFoldDB" id="C1N0X2"/>
<keyword evidence="7" id="KW-1133">Transmembrane helix</keyword>
<dbReference type="InterPro" id="IPR019009">
    <property type="entry name" value="SRP_receptor_beta_su"/>
</dbReference>
<dbReference type="Gene3D" id="3.40.50.300">
    <property type="entry name" value="P-loop containing nucleotide triphosphate hydrolases"/>
    <property type="match status" value="1"/>
</dbReference>
<keyword evidence="12" id="KW-1185">Reference proteome</keyword>
<gene>
    <name evidence="11" type="ORF">MICPUCDRAFT_6535</name>
</gene>
<keyword evidence="5" id="KW-0547">Nucleotide-binding</keyword>
<evidence type="ECO:0000256" key="3">
    <source>
        <dbReference type="ARBA" id="ARBA00020256"/>
    </source>
</evidence>